<dbReference type="PANTHER" id="PTHR47789:SF2">
    <property type="entry name" value="VHS DOMAIN-CONTAINING PROTEIN"/>
    <property type="match status" value="1"/>
</dbReference>
<feature type="compositionally biased region" description="Basic and acidic residues" evidence="1">
    <location>
        <begin position="39"/>
        <end position="52"/>
    </location>
</feature>
<dbReference type="OrthoDB" id="10255964at2759"/>
<evidence type="ECO:0000256" key="1">
    <source>
        <dbReference type="SAM" id="MobiDB-lite"/>
    </source>
</evidence>
<keyword evidence="3" id="KW-1185">Reference proteome</keyword>
<evidence type="ECO:0008006" key="4">
    <source>
        <dbReference type="Google" id="ProtNLM"/>
    </source>
</evidence>
<feature type="compositionally biased region" description="Basic and acidic residues" evidence="1">
    <location>
        <begin position="343"/>
        <end position="354"/>
    </location>
</feature>
<evidence type="ECO:0000313" key="2">
    <source>
        <dbReference type="EMBL" id="KAF9529031.1"/>
    </source>
</evidence>
<comment type="caution">
    <text evidence="2">The sequence shown here is derived from an EMBL/GenBank/DDBJ whole genome shotgun (WGS) entry which is preliminary data.</text>
</comment>
<dbReference type="GO" id="GO:0006897">
    <property type="term" value="P:endocytosis"/>
    <property type="evidence" value="ECO:0007669"/>
    <property type="project" value="InterPro"/>
</dbReference>
<dbReference type="GO" id="GO:0030479">
    <property type="term" value="C:actin cortical patch"/>
    <property type="evidence" value="ECO:0007669"/>
    <property type="project" value="TreeGrafter"/>
</dbReference>
<dbReference type="CDD" id="cd21383">
    <property type="entry name" value="GAT_GGA_Tom1-like"/>
    <property type="match status" value="1"/>
</dbReference>
<proteinExistence type="predicted"/>
<name>A0A9P6EGB4_9AGAR</name>
<dbReference type="SUPFAM" id="SSF89009">
    <property type="entry name" value="GAT-like domain"/>
    <property type="match status" value="1"/>
</dbReference>
<feature type="compositionally biased region" description="Polar residues" evidence="1">
    <location>
        <begin position="1"/>
        <end position="10"/>
    </location>
</feature>
<dbReference type="EMBL" id="MU157848">
    <property type="protein sequence ID" value="KAF9529031.1"/>
    <property type="molecule type" value="Genomic_DNA"/>
</dbReference>
<sequence length="422" mass="47190">MFQPPQSGRQSGYEVPLLNYQEASPLPAESNPATPTPRTVKDRKSPSRGDRIIPRDEDIRRLLQECKIGQGNANVLSDALIGARPEDLKTTDVIKEFYSKCCASQELIYAQIPWATSIAEHSRMNKLQPTPQHARKRTMSSEKHLNPKEPTTTPPAELTIEEQLLAELLAANASLMDVLSQWQDLNRVAIERKVEHRSKKETRMERKEYESSISTLDSSLIDHIPPSRSHSPIFASPKSHAAPPSTYSDHPHNHSRQPSLQDHESDTSLHHQQNFAPPPSAPHGPRLPVPAMGPPRSRTPSPVRIGPPYSNGRLETTADSDSSFSPEEEEPPQPSAKALGKRRVVEPEVALDREFDPDDIYYSNNRVGQSSRESTIGPGEDPRWRPPQAKFVYDAVAERTRQLMVESNLPTGQHPKRVNGVH</sequence>
<dbReference type="GO" id="GO:0007015">
    <property type="term" value="P:actin filament organization"/>
    <property type="evidence" value="ECO:0007669"/>
    <property type="project" value="InterPro"/>
</dbReference>
<dbReference type="InterPro" id="IPR038425">
    <property type="entry name" value="GAT_sf"/>
</dbReference>
<feature type="region of interest" description="Disordered" evidence="1">
    <location>
        <begin position="1"/>
        <end position="52"/>
    </location>
</feature>
<dbReference type="Proteomes" id="UP000807306">
    <property type="component" value="Unassembled WGS sequence"/>
</dbReference>
<feature type="region of interest" description="Disordered" evidence="1">
    <location>
        <begin position="219"/>
        <end position="386"/>
    </location>
</feature>
<dbReference type="InterPro" id="IPR045007">
    <property type="entry name" value="LSB5"/>
</dbReference>
<gene>
    <name evidence="2" type="ORF">CPB83DRAFT_279585</name>
</gene>
<dbReference type="AlphaFoldDB" id="A0A9P6EGB4"/>
<feature type="compositionally biased region" description="Polar residues" evidence="1">
    <location>
        <begin position="362"/>
        <end position="374"/>
    </location>
</feature>
<feature type="region of interest" description="Disordered" evidence="1">
    <location>
        <begin position="126"/>
        <end position="154"/>
    </location>
</feature>
<evidence type="ECO:0000313" key="3">
    <source>
        <dbReference type="Proteomes" id="UP000807306"/>
    </source>
</evidence>
<reference evidence="2" key="1">
    <citation type="submission" date="2020-11" db="EMBL/GenBank/DDBJ databases">
        <authorList>
            <consortium name="DOE Joint Genome Institute"/>
            <person name="Ahrendt S."/>
            <person name="Riley R."/>
            <person name="Andreopoulos W."/>
            <person name="Labutti K."/>
            <person name="Pangilinan J."/>
            <person name="Ruiz-Duenas F.J."/>
            <person name="Barrasa J.M."/>
            <person name="Sanchez-Garcia M."/>
            <person name="Camarero S."/>
            <person name="Miyauchi S."/>
            <person name="Serrano A."/>
            <person name="Linde D."/>
            <person name="Babiker R."/>
            <person name="Drula E."/>
            <person name="Ayuso-Fernandez I."/>
            <person name="Pacheco R."/>
            <person name="Padilla G."/>
            <person name="Ferreira P."/>
            <person name="Barriuso J."/>
            <person name="Kellner H."/>
            <person name="Castanera R."/>
            <person name="Alfaro M."/>
            <person name="Ramirez L."/>
            <person name="Pisabarro A.G."/>
            <person name="Kuo A."/>
            <person name="Tritt A."/>
            <person name="Lipzen A."/>
            <person name="He G."/>
            <person name="Yan M."/>
            <person name="Ng V."/>
            <person name="Cullen D."/>
            <person name="Martin F."/>
            <person name="Rosso M.-N."/>
            <person name="Henrissat B."/>
            <person name="Hibbett D."/>
            <person name="Martinez A.T."/>
            <person name="Grigoriev I.V."/>
        </authorList>
    </citation>
    <scope>NUCLEOTIDE SEQUENCE</scope>
    <source>
        <strain evidence="2">CBS 506.95</strain>
    </source>
</reference>
<dbReference type="GO" id="GO:0051666">
    <property type="term" value="P:actin cortical patch localization"/>
    <property type="evidence" value="ECO:0007669"/>
    <property type="project" value="TreeGrafter"/>
</dbReference>
<dbReference type="PANTHER" id="PTHR47789">
    <property type="entry name" value="LAS SEVENTEEN-BINDING PROTEIN 5"/>
    <property type="match status" value="1"/>
</dbReference>
<feature type="compositionally biased region" description="Pro residues" evidence="1">
    <location>
        <begin position="276"/>
        <end position="293"/>
    </location>
</feature>
<accession>A0A9P6EGB4</accession>
<dbReference type="Gene3D" id="1.20.58.160">
    <property type="match status" value="1"/>
</dbReference>
<organism evidence="2 3">
    <name type="scientific">Crepidotus variabilis</name>
    <dbReference type="NCBI Taxonomy" id="179855"/>
    <lineage>
        <taxon>Eukaryota</taxon>
        <taxon>Fungi</taxon>
        <taxon>Dikarya</taxon>
        <taxon>Basidiomycota</taxon>
        <taxon>Agaricomycotina</taxon>
        <taxon>Agaricomycetes</taxon>
        <taxon>Agaricomycetidae</taxon>
        <taxon>Agaricales</taxon>
        <taxon>Agaricineae</taxon>
        <taxon>Crepidotaceae</taxon>
        <taxon>Crepidotus</taxon>
    </lineage>
</organism>
<protein>
    <recommendedName>
        <fullName evidence="4">GAT domain-containing protein</fullName>
    </recommendedName>
</protein>